<protein>
    <submittedName>
        <fullName evidence="2">Uncharacterized protein</fullName>
    </submittedName>
</protein>
<gene>
    <name evidence="2" type="ORF">HELGO_WM3370</name>
</gene>
<feature type="compositionally biased region" description="Basic and acidic residues" evidence="1">
    <location>
        <begin position="135"/>
        <end position="152"/>
    </location>
</feature>
<dbReference type="EMBL" id="CACVAS010000047">
    <property type="protein sequence ID" value="CAA6808064.1"/>
    <property type="molecule type" value="Genomic_DNA"/>
</dbReference>
<organism evidence="2">
    <name type="scientific">uncultured Sulfurovum sp</name>
    <dbReference type="NCBI Taxonomy" id="269237"/>
    <lineage>
        <taxon>Bacteria</taxon>
        <taxon>Pseudomonadati</taxon>
        <taxon>Campylobacterota</taxon>
        <taxon>Epsilonproteobacteria</taxon>
        <taxon>Campylobacterales</taxon>
        <taxon>Sulfurovaceae</taxon>
        <taxon>Sulfurovum</taxon>
        <taxon>environmental samples</taxon>
    </lineage>
</organism>
<evidence type="ECO:0000313" key="2">
    <source>
        <dbReference type="EMBL" id="CAA6808064.1"/>
    </source>
</evidence>
<proteinExistence type="predicted"/>
<evidence type="ECO:0000256" key="1">
    <source>
        <dbReference type="SAM" id="MobiDB-lite"/>
    </source>
</evidence>
<name>A0A6S6SZR8_9BACT</name>
<feature type="region of interest" description="Disordered" evidence="1">
    <location>
        <begin position="111"/>
        <end position="152"/>
    </location>
</feature>
<reference evidence="2" key="1">
    <citation type="submission" date="2020-01" db="EMBL/GenBank/DDBJ databases">
        <authorList>
            <person name="Meier V. D."/>
            <person name="Meier V D."/>
        </authorList>
    </citation>
    <scope>NUCLEOTIDE SEQUENCE</scope>
    <source>
        <strain evidence="2">HLG_WM_MAG_01</strain>
    </source>
</reference>
<dbReference type="AlphaFoldDB" id="A0A6S6SZR8"/>
<sequence>MYTEGHTMNTKLFDEEGNPLDTEDLMLILLKKMQNIETQVSNIKKTVNLNNSFITGRIPMAVSLDDITEKTILENITKKLDSLESSLKYSLSDMKEEFKDRQNNHFNHLNTQQKKQAKETKIAINESPKTFKTTHMHEAPLHYRDRGYRDPN</sequence>
<accession>A0A6S6SZR8</accession>